<proteinExistence type="predicted"/>
<organism evidence="2 3">
    <name type="scientific">Ricinus communis</name>
    <name type="common">Castor bean</name>
    <dbReference type="NCBI Taxonomy" id="3988"/>
    <lineage>
        <taxon>Eukaryota</taxon>
        <taxon>Viridiplantae</taxon>
        <taxon>Streptophyta</taxon>
        <taxon>Embryophyta</taxon>
        <taxon>Tracheophyta</taxon>
        <taxon>Spermatophyta</taxon>
        <taxon>Magnoliopsida</taxon>
        <taxon>eudicotyledons</taxon>
        <taxon>Gunneridae</taxon>
        <taxon>Pentapetalae</taxon>
        <taxon>rosids</taxon>
        <taxon>fabids</taxon>
        <taxon>Malpighiales</taxon>
        <taxon>Euphorbiaceae</taxon>
        <taxon>Acalyphoideae</taxon>
        <taxon>Acalypheae</taxon>
        <taxon>Ricinus</taxon>
    </lineage>
</organism>
<dbReference type="Proteomes" id="UP000008311">
    <property type="component" value="Unassembled WGS sequence"/>
</dbReference>
<dbReference type="InParanoid" id="B9S7I3"/>
<protein>
    <recommendedName>
        <fullName evidence="1">VQ domain-containing protein</fullName>
    </recommendedName>
</protein>
<dbReference type="Pfam" id="PF05678">
    <property type="entry name" value="VQ"/>
    <property type="match status" value="1"/>
</dbReference>
<dbReference type="InterPro" id="IPR039335">
    <property type="entry name" value="SIB1/2"/>
</dbReference>
<dbReference type="AlphaFoldDB" id="B9S7I3"/>
<evidence type="ECO:0000313" key="2">
    <source>
        <dbReference type="EMBL" id="EEF40356.1"/>
    </source>
</evidence>
<dbReference type="eggNOG" id="ENOG502SDF3">
    <property type="taxonomic scope" value="Eukaryota"/>
</dbReference>
<dbReference type="EMBL" id="EQ973886">
    <property type="protein sequence ID" value="EEF40356.1"/>
    <property type="molecule type" value="Genomic_DNA"/>
</dbReference>
<gene>
    <name evidence="2" type="ORF">RCOM_0608030</name>
</gene>
<accession>B9S7I3</accession>
<dbReference type="PANTHER" id="PTHR33624:SF17">
    <property type="entry name" value="OS07G0687400 PROTEIN"/>
    <property type="match status" value="1"/>
</dbReference>
<dbReference type="InterPro" id="IPR008889">
    <property type="entry name" value="VQ"/>
</dbReference>
<reference evidence="3" key="1">
    <citation type="journal article" date="2010" name="Nat. Biotechnol.">
        <title>Draft genome sequence of the oilseed species Ricinus communis.</title>
        <authorList>
            <person name="Chan A.P."/>
            <person name="Crabtree J."/>
            <person name="Zhao Q."/>
            <person name="Lorenzi H."/>
            <person name="Orvis J."/>
            <person name="Puiu D."/>
            <person name="Melake-Berhan A."/>
            <person name="Jones K.M."/>
            <person name="Redman J."/>
            <person name="Chen G."/>
            <person name="Cahoon E.B."/>
            <person name="Gedil M."/>
            <person name="Stanke M."/>
            <person name="Haas B.J."/>
            <person name="Wortman J.R."/>
            <person name="Fraser-Liggett C.M."/>
            <person name="Ravel J."/>
            <person name="Rabinowicz P.D."/>
        </authorList>
    </citation>
    <scope>NUCLEOTIDE SEQUENCE [LARGE SCALE GENOMIC DNA]</scope>
    <source>
        <strain evidence="3">cv. Hale</strain>
    </source>
</reference>
<feature type="domain" description="VQ" evidence="1">
    <location>
        <begin position="35"/>
        <end position="61"/>
    </location>
</feature>
<keyword evidence="3" id="KW-1185">Reference proteome</keyword>
<dbReference type="PANTHER" id="PTHR33624">
    <property type="entry name" value="SIGMA FACTOR BINDING PROTEIN 1, CHLOROPLASTIC"/>
    <property type="match status" value="1"/>
</dbReference>
<evidence type="ECO:0000313" key="3">
    <source>
        <dbReference type="Proteomes" id="UP000008311"/>
    </source>
</evidence>
<evidence type="ECO:0000259" key="1">
    <source>
        <dbReference type="Pfam" id="PF05678"/>
    </source>
</evidence>
<sequence length="136" mass="15397">MQMGKLSNKQCFQHQQPKFLNPSKNRKKPIKITYISSPTMVRAANASEFRAIVQELTGKDSKVLDNWESSINEEACQVSNNCEATPCPKTDSESMDDILSSYTSSSALEMNNDSWIDFPESFFEFQFPGTVGHWIC</sequence>
<name>B9S7I3_RICCO</name>